<name>A0A9X3YLW4_9GAMM</name>
<evidence type="ECO:0000313" key="2">
    <source>
        <dbReference type="EMBL" id="MDC8013675.1"/>
    </source>
</evidence>
<keyword evidence="1" id="KW-0732">Signal</keyword>
<keyword evidence="3" id="KW-1185">Reference proteome</keyword>
<organism evidence="2 3">
    <name type="scientific">Tahibacter soli</name>
    <dbReference type="NCBI Taxonomy" id="2983605"/>
    <lineage>
        <taxon>Bacteria</taxon>
        <taxon>Pseudomonadati</taxon>
        <taxon>Pseudomonadota</taxon>
        <taxon>Gammaproteobacteria</taxon>
        <taxon>Lysobacterales</taxon>
        <taxon>Rhodanobacteraceae</taxon>
        <taxon>Tahibacter</taxon>
    </lineage>
</organism>
<dbReference type="Proteomes" id="UP001139971">
    <property type="component" value="Unassembled WGS sequence"/>
</dbReference>
<sequence length="70" mass="7744">MELQEASWFRRRCKIAGGFNALLILSLAAHAQSPPDPLVLRGSASVPAYVEYDKKVRASEQLKHRGIVPV</sequence>
<reference evidence="2" key="1">
    <citation type="submission" date="2023-02" db="EMBL/GenBank/DDBJ databases">
        <title>Tahibacter soli sp. nov. isolated from soil.</title>
        <authorList>
            <person name="Baek J.H."/>
            <person name="Lee J.K."/>
            <person name="Choi D.G."/>
            <person name="Jeon C.O."/>
        </authorList>
    </citation>
    <scope>NUCLEOTIDE SEQUENCE</scope>
    <source>
        <strain evidence="2">BL</strain>
    </source>
</reference>
<evidence type="ECO:0000256" key="1">
    <source>
        <dbReference type="SAM" id="SignalP"/>
    </source>
</evidence>
<dbReference type="EMBL" id="JAOVZO020000018">
    <property type="protein sequence ID" value="MDC8013675.1"/>
    <property type="molecule type" value="Genomic_DNA"/>
</dbReference>
<evidence type="ECO:0000313" key="3">
    <source>
        <dbReference type="Proteomes" id="UP001139971"/>
    </source>
</evidence>
<dbReference type="RefSeq" id="WP_263542368.1">
    <property type="nucleotide sequence ID" value="NZ_JAOVZO020000018.1"/>
</dbReference>
<dbReference type="AlphaFoldDB" id="A0A9X3YLW4"/>
<feature type="signal peptide" evidence="1">
    <location>
        <begin position="1"/>
        <end position="31"/>
    </location>
</feature>
<gene>
    <name evidence="2" type="ORF">OD750_014125</name>
</gene>
<protein>
    <submittedName>
        <fullName evidence="2">Uncharacterized protein</fullName>
    </submittedName>
</protein>
<proteinExistence type="predicted"/>
<accession>A0A9X3YLW4</accession>
<feature type="chain" id="PRO_5040842212" evidence="1">
    <location>
        <begin position="32"/>
        <end position="70"/>
    </location>
</feature>
<comment type="caution">
    <text evidence="2">The sequence shown here is derived from an EMBL/GenBank/DDBJ whole genome shotgun (WGS) entry which is preliminary data.</text>
</comment>